<comment type="caution">
    <text evidence="9">The sequence shown here is derived from an EMBL/GenBank/DDBJ whole genome shotgun (WGS) entry which is preliminary data.</text>
</comment>
<dbReference type="EC" id="1.1.1.25" evidence="2"/>
<evidence type="ECO:0000313" key="10">
    <source>
        <dbReference type="Proteomes" id="UP000285710"/>
    </source>
</evidence>
<dbReference type="Gene3D" id="3.40.50.10860">
    <property type="entry name" value="Leucine Dehydrogenase, chain A, domain 1"/>
    <property type="match status" value="1"/>
</dbReference>
<evidence type="ECO:0000256" key="2">
    <source>
        <dbReference type="ARBA" id="ARBA00012962"/>
    </source>
</evidence>
<name>A0A443IS91_9RHOB</name>
<dbReference type="SUPFAM" id="SSF51735">
    <property type="entry name" value="NAD(P)-binding Rossmann-fold domains"/>
    <property type="match status" value="1"/>
</dbReference>
<dbReference type="GO" id="GO:0009423">
    <property type="term" value="P:chorismate biosynthetic process"/>
    <property type="evidence" value="ECO:0007669"/>
    <property type="project" value="UniProtKB-UniPathway"/>
</dbReference>
<dbReference type="Pfam" id="PF08501">
    <property type="entry name" value="Shikimate_dh_N"/>
    <property type="match status" value="1"/>
</dbReference>
<protein>
    <recommendedName>
        <fullName evidence="2">shikimate dehydrogenase (NADP(+))</fullName>
        <ecNumber evidence="2">1.1.1.25</ecNumber>
    </recommendedName>
</protein>
<evidence type="ECO:0000259" key="8">
    <source>
        <dbReference type="Pfam" id="PF08501"/>
    </source>
</evidence>
<evidence type="ECO:0000313" key="9">
    <source>
        <dbReference type="EMBL" id="RWR09597.1"/>
    </source>
</evidence>
<dbReference type="AlphaFoldDB" id="A0A443IS91"/>
<dbReference type="InterPro" id="IPR022893">
    <property type="entry name" value="Shikimate_DH_fam"/>
</dbReference>
<accession>A0A443IS91</accession>
<dbReference type="CDD" id="cd01065">
    <property type="entry name" value="NAD_bind_Shikimate_DH"/>
    <property type="match status" value="1"/>
</dbReference>
<feature type="domain" description="Shikimate dehydrogenase substrate binding N-terminal" evidence="8">
    <location>
        <begin position="11"/>
        <end position="94"/>
    </location>
</feature>
<comment type="catalytic activity">
    <reaction evidence="6">
        <text>shikimate + NADP(+) = 3-dehydroshikimate + NADPH + H(+)</text>
        <dbReference type="Rhea" id="RHEA:17737"/>
        <dbReference type="ChEBI" id="CHEBI:15378"/>
        <dbReference type="ChEBI" id="CHEBI:16630"/>
        <dbReference type="ChEBI" id="CHEBI:36208"/>
        <dbReference type="ChEBI" id="CHEBI:57783"/>
        <dbReference type="ChEBI" id="CHEBI:58349"/>
        <dbReference type="EC" id="1.1.1.25"/>
    </reaction>
</comment>
<evidence type="ECO:0000256" key="4">
    <source>
        <dbReference type="ARBA" id="ARBA00023002"/>
    </source>
</evidence>
<dbReference type="InterPro" id="IPR013708">
    <property type="entry name" value="Shikimate_DH-bd_N"/>
</dbReference>
<keyword evidence="5" id="KW-0057">Aromatic amino acid biosynthesis</keyword>
<evidence type="ECO:0000256" key="6">
    <source>
        <dbReference type="ARBA" id="ARBA00049442"/>
    </source>
</evidence>
<dbReference type="PANTHER" id="PTHR21089">
    <property type="entry name" value="SHIKIMATE DEHYDROGENASE"/>
    <property type="match status" value="1"/>
</dbReference>
<dbReference type="GO" id="GO:0004764">
    <property type="term" value="F:shikimate 3-dehydrogenase (NADP+) activity"/>
    <property type="evidence" value="ECO:0007669"/>
    <property type="project" value="UniProtKB-EC"/>
</dbReference>
<dbReference type="Pfam" id="PF01488">
    <property type="entry name" value="Shikimate_DH"/>
    <property type="match status" value="1"/>
</dbReference>
<feature type="domain" description="Quinate/shikimate 5-dehydrogenase/glutamyl-tRNA reductase" evidence="7">
    <location>
        <begin position="126"/>
        <end position="196"/>
    </location>
</feature>
<dbReference type="EMBL" id="SAUW01000014">
    <property type="protein sequence ID" value="RWR09597.1"/>
    <property type="molecule type" value="Genomic_DNA"/>
</dbReference>
<dbReference type="RefSeq" id="WP_128270200.1">
    <property type="nucleotide sequence ID" value="NZ_SAUW01000014.1"/>
</dbReference>
<dbReference type="InterPro" id="IPR036291">
    <property type="entry name" value="NAD(P)-bd_dom_sf"/>
</dbReference>
<proteinExistence type="predicted"/>
<reference evidence="9 10" key="1">
    <citation type="submission" date="2019-01" db="EMBL/GenBank/DDBJ databases">
        <title>Sinorhodobacter populi sp. nov. isolated from the symptomatic bark tissue of Populus euramericana canker.</title>
        <authorList>
            <person name="Xu G."/>
        </authorList>
    </citation>
    <scope>NUCLEOTIDE SEQUENCE [LARGE SCALE GENOMIC DNA]</scope>
    <source>
        <strain evidence="9 10">2D-5</strain>
    </source>
</reference>
<dbReference type="GO" id="GO:0009073">
    <property type="term" value="P:aromatic amino acid family biosynthetic process"/>
    <property type="evidence" value="ECO:0007669"/>
    <property type="project" value="UniProtKB-KW"/>
</dbReference>
<gene>
    <name evidence="9" type="ORF">D2T33_14225</name>
</gene>
<dbReference type="GO" id="GO:0019632">
    <property type="term" value="P:shikimate metabolic process"/>
    <property type="evidence" value="ECO:0007669"/>
    <property type="project" value="TreeGrafter"/>
</dbReference>
<evidence type="ECO:0000256" key="5">
    <source>
        <dbReference type="ARBA" id="ARBA00023141"/>
    </source>
</evidence>
<dbReference type="UniPathway" id="UPA00053">
    <property type="reaction ID" value="UER00087"/>
</dbReference>
<dbReference type="GO" id="GO:0005829">
    <property type="term" value="C:cytosol"/>
    <property type="evidence" value="ECO:0007669"/>
    <property type="project" value="TreeGrafter"/>
</dbReference>
<comment type="pathway">
    <text evidence="1">Metabolic intermediate biosynthesis; chorismate biosynthesis; chorismate from D-erythrose 4-phosphate and phosphoenolpyruvate: step 4/7.</text>
</comment>
<sequence length="266" mass="27902">MITGHTKLYGIVADPIVHVKTPEEMNALFAAEGMDAILVPMHMRPEGLQAFMTAAREMRNLGGFIATVPHKPACLAFCDRLVGDAEAIGAVNVIRREADGTLVGAMLDGRGFISGLVAAGIDVAGMDSCLLGAGGAGAAIAFALAEAGVARLTIVNRSHEKAADLARRVAERYPGVQVTAGEPQTARRDLVVNATSLGLRAGDALPLDDLSFRPGQIVSDAIMEPAETRFLAEARARGARIQPGRPMLKHQIRLMAEHMGALPLAG</sequence>
<keyword evidence="10" id="KW-1185">Reference proteome</keyword>
<dbReference type="GO" id="GO:0050661">
    <property type="term" value="F:NADP binding"/>
    <property type="evidence" value="ECO:0007669"/>
    <property type="project" value="TreeGrafter"/>
</dbReference>
<evidence type="ECO:0000256" key="3">
    <source>
        <dbReference type="ARBA" id="ARBA00022857"/>
    </source>
</evidence>
<reference evidence="9 10" key="2">
    <citation type="submission" date="2019-01" db="EMBL/GenBank/DDBJ databases">
        <authorList>
            <person name="Li Y."/>
        </authorList>
    </citation>
    <scope>NUCLEOTIDE SEQUENCE [LARGE SCALE GENOMIC DNA]</scope>
    <source>
        <strain evidence="9 10">2D-5</strain>
    </source>
</reference>
<keyword evidence="5" id="KW-0028">Amino-acid biosynthesis</keyword>
<dbReference type="InterPro" id="IPR006151">
    <property type="entry name" value="Shikm_DH/Glu-tRNA_Rdtase"/>
</dbReference>
<dbReference type="Gene3D" id="3.40.50.720">
    <property type="entry name" value="NAD(P)-binding Rossmann-like Domain"/>
    <property type="match status" value="1"/>
</dbReference>
<evidence type="ECO:0000256" key="1">
    <source>
        <dbReference type="ARBA" id="ARBA00004871"/>
    </source>
</evidence>
<dbReference type="InterPro" id="IPR046346">
    <property type="entry name" value="Aminoacid_DH-like_N_sf"/>
</dbReference>
<dbReference type="PANTHER" id="PTHR21089:SF1">
    <property type="entry name" value="BIFUNCTIONAL 3-DEHYDROQUINATE DEHYDRATASE_SHIKIMATE DEHYDROGENASE, CHLOROPLASTIC"/>
    <property type="match status" value="1"/>
</dbReference>
<dbReference type="SUPFAM" id="SSF53223">
    <property type="entry name" value="Aminoacid dehydrogenase-like, N-terminal domain"/>
    <property type="match status" value="1"/>
</dbReference>
<organism evidence="9 10">
    <name type="scientific">Paenirhodobacter populi</name>
    <dbReference type="NCBI Taxonomy" id="2306993"/>
    <lineage>
        <taxon>Bacteria</taxon>
        <taxon>Pseudomonadati</taxon>
        <taxon>Pseudomonadota</taxon>
        <taxon>Alphaproteobacteria</taxon>
        <taxon>Rhodobacterales</taxon>
        <taxon>Rhodobacter group</taxon>
        <taxon>Paenirhodobacter</taxon>
    </lineage>
</organism>
<evidence type="ECO:0000259" key="7">
    <source>
        <dbReference type="Pfam" id="PF01488"/>
    </source>
</evidence>
<keyword evidence="4" id="KW-0560">Oxidoreductase</keyword>
<keyword evidence="3" id="KW-0521">NADP</keyword>
<dbReference type="Proteomes" id="UP000285710">
    <property type="component" value="Unassembled WGS sequence"/>
</dbReference>